<organism evidence="3 4">
    <name type="scientific">Streblomastix strix</name>
    <dbReference type="NCBI Taxonomy" id="222440"/>
    <lineage>
        <taxon>Eukaryota</taxon>
        <taxon>Metamonada</taxon>
        <taxon>Preaxostyla</taxon>
        <taxon>Oxymonadida</taxon>
        <taxon>Streblomastigidae</taxon>
        <taxon>Streblomastix</taxon>
    </lineage>
</organism>
<dbReference type="AlphaFoldDB" id="A0A5J4VLI7"/>
<proteinExistence type="predicted"/>
<feature type="compositionally biased region" description="Polar residues" evidence="1">
    <location>
        <begin position="119"/>
        <end position="131"/>
    </location>
</feature>
<evidence type="ECO:0000256" key="1">
    <source>
        <dbReference type="SAM" id="MobiDB-lite"/>
    </source>
</evidence>
<dbReference type="Proteomes" id="UP000324800">
    <property type="component" value="Unassembled WGS sequence"/>
</dbReference>
<sequence>MFIYAFISTQTYYVSILAILGMLQVVIDKAREAKREGKEYGGSFMIFGEAETEQENNEIALRRKVELMSKYKQSFEEVENQQKEQIEIENQKHRERKNKNLRQINQLNQEIKTQEQSEENAIQKLSESSPEQKIILDREKDQEIGEKLRNMSDQVNETDKLVEIRRHELDNLEQEAQQQRNEIQGLRKLSNNQQQSNKRDEQKDQQESDEEIISSRINKKEKLKENDKEKQRKKEKEKEKEKKKQNEKEKEKEIKRETEEEIKRKNENIIQKITIDKKEGSFEDKQNQEVKQEILIQKEKIKKVQEIEIDKEKQRKKEIGIDNNSISNITTRTLPYEFQTTIFKYLAVLDKQRNGGIAIVRGNEEIPQMISFNEMINLKGIVFALPYVQIWKRTDNIERIIEQQSSTSHDTQSKTQDLDKWIHLNLQLDFETEERIAKFFIGKDMNEFVGVGIKKLPKDIKVVVMSQGPLKAYMSEKQNRRGDEITELVPFSV</sequence>
<evidence type="ECO:0000313" key="4">
    <source>
        <dbReference type="Proteomes" id="UP000324800"/>
    </source>
</evidence>
<feature type="region of interest" description="Disordered" evidence="1">
    <location>
        <begin position="186"/>
        <end position="258"/>
    </location>
</feature>
<dbReference type="EMBL" id="SNRW01006235">
    <property type="protein sequence ID" value="KAA6383458.1"/>
    <property type="molecule type" value="Genomic_DNA"/>
</dbReference>
<feature type="transmembrane region" description="Helical" evidence="2">
    <location>
        <begin position="12"/>
        <end position="30"/>
    </location>
</feature>
<evidence type="ECO:0000313" key="3">
    <source>
        <dbReference type="EMBL" id="KAA6383458.1"/>
    </source>
</evidence>
<accession>A0A5J4VLI7</accession>
<keyword evidence="2" id="KW-1133">Transmembrane helix</keyword>
<protein>
    <submittedName>
        <fullName evidence="3">Uncharacterized protein</fullName>
    </submittedName>
</protein>
<keyword evidence="2" id="KW-0812">Transmembrane</keyword>
<evidence type="ECO:0000256" key="2">
    <source>
        <dbReference type="SAM" id="Phobius"/>
    </source>
</evidence>
<gene>
    <name evidence="3" type="ORF">EZS28_021014</name>
</gene>
<feature type="compositionally biased region" description="Basic and acidic residues" evidence="1">
    <location>
        <begin position="197"/>
        <end position="206"/>
    </location>
</feature>
<feature type="compositionally biased region" description="Basic and acidic residues" evidence="1">
    <location>
        <begin position="218"/>
        <end position="258"/>
    </location>
</feature>
<comment type="caution">
    <text evidence="3">The sequence shown here is derived from an EMBL/GenBank/DDBJ whole genome shotgun (WGS) entry which is preliminary data.</text>
</comment>
<reference evidence="3 4" key="1">
    <citation type="submission" date="2019-03" db="EMBL/GenBank/DDBJ databases">
        <title>Single cell metagenomics reveals metabolic interactions within the superorganism composed of flagellate Streblomastix strix and complex community of Bacteroidetes bacteria on its surface.</title>
        <authorList>
            <person name="Treitli S.C."/>
            <person name="Kolisko M."/>
            <person name="Husnik F."/>
            <person name="Keeling P."/>
            <person name="Hampl V."/>
        </authorList>
    </citation>
    <scope>NUCLEOTIDE SEQUENCE [LARGE SCALE GENOMIC DNA]</scope>
    <source>
        <strain evidence="3">ST1C</strain>
    </source>
</reference>
<keyword evidence="2" id="KW-0472">Membrane</keyword>
<feature type="region of interest" description="Disordered" evidence="1">
    <location>
        <begin position="113"/>
        <end position="152"/>
    </location>
</feature>
<name>A0A5J4VLI7_9EUKA</name>
<feature type="compositionally biased region" description="Basic and acidic residues" evidence="1">
    <location>
        <begin position="134"/>
        <end position="150"/>
    </location>
</feature>